<comment type="caution">
    <text evidence="2">The sequence shown here is derived from an EMBL/GenBank/DDBJ whole genome shotgun (WGS) entry which is preliminary data.</text>
</comment>
<feature type="domain" description="SEFIR" evidence="1">
    <location>
        <begin position="40"/>
        <end position="126"/>
    </location>
</feature>
<dbReference type="AlphaFoldDB" id="A0AAV3Z1Z3"/>
<keyword evidence="3" id="KW-1185">Reference proteome</keyword>
<accession>A0AAV3Z1Z3</accession>
<organism evidence="2 3">
    <name type="scientific">Plakobranchus ocellatus</name>
    <dbReference type="NCBI Taxonomy" id="259542"/>
    <lineage>
        <taxon>Eukaryota</taxon>
        <taxon>Metazoa</taxon>
        <taxon>Spiralia</taxon>
        <taxon>Lophotrochozoa</taxon>
        <taxon>Mollusca</taxon>
        <taxon>Gastropoda</taxon>
        <taxon>Heterobranchia</taxon>
        <taxon>Euthyneura</taxon>
        <taxon>Panpulmonata</taxon>
        <taxon>Sacoglossa</taxon>
        <taxon>Placobranchoidea</taxon>
        <taxon>Plakobranchidae</taxon>
        <taxon>Plakobranchus</taxon>
    </lineage>
</organism>
<sequence>MSMAGLIFSCDRSTLGFVTIEVEEDNSFSPHSTGQLKTKTVYIVYAEDQPPDISFVEELSNFLQTHGQCHVVYPSAESIQSEDPVLSSRSAIDCADHILFLDSVAAEKFLASFNIKQVFVTRSLSPGNQFFKLALDHLYIFPQALDKVIMLSYRDKCGSLQYIKAPVNLRLPEDFRALLMRIHNLTEEDAEFYSHSLPLCSDNFESTTQGSRLCSALQAVKEYEHKNPEWFQTKIGEPRPILQTHISQGSEDTGISISSVPEDDFGDKRETDLFQPDQPMVTVGYQGIPRGSGDSETDSLVTVGVNFLNGPGHRQGMQGSEETQSSFMRSLVHPSAIEHSSVDFCLGIENINSEVDT</sequence>
<evidence type="ECO:0000259" key="1">
    <source>
        <dbReference type="Pfam" id="PF08357"/>
    </source>
</evidence>
<dbReference type="Proteomes" id="UP000735302">
    <property type="component" value="Unassembled WGS sequence"/>
</dbReference>
<evidence type="ECO:0000313" key="2">
    <source>
        <dbReference type="EMBL" id="GFN88787.1"/>
    </source>
</evidence>
<dbReference type="InterPro" id="IPR013568">
    <property type="entry name" value="SEFIR_dom"/>
</dbReference>
<proteinExistence type="predicted"/>
<name>A0AAV3Z1Z3_9GAST</name>
<dbReference type="Pfam" id="PF08357">
    <property type="entry name" value="SEFIR"/>
    <property type="match status" value="1"/>
</dbReference>
<dbReference type="EMBL" id="BLXT01001882">
    <property type="protein sequence ID" value="GFN88787.1"/>
    <property type="molecule type" value="Genomic_DNA"/>
</dbReference>
<gene>
    <name evidence="2" type="ORF">PoB_001529300</name>
</gene>
<dbReference type="Gene3D" id="3.40.50.11530">
    <property type="match status" value="1"/>
</dbReference>
<reference evidence="2 3" key="1">
    <citation type="journal article" date="2021" name="Elife">
        <title>Chloroplast acquisition without the gene transfer in kleptoplastic sea slugs, Plakobranchus ocellatus.</title>
        <authorList>
            <person name="Maeda T."/>
            <person name="Takahashi S."/>
            <person name="Yoshida T."/>
            <person name="Shimamura S."/>
            <person name="Takaki Y."/>
            <person name="Nagai Y."/>
            <person name="Toyoda A."/>
            <person name="Suzuki Y."/>
            <person name="Arimoto A."/>
            <person name="Ishii H."/>
            <person name="Satoh N."/>
            <person name="Nishiyama T."/>
            <person name="Hasebe M."/>
            <person name="Maruyama T."/>
            <person name="Minagawa J."/>
            <person name="Obokata J."/>
            <person name="Shigenobu S."/>
        </authorList>
    </citation>
    <scope>NUCLEOTIDE SEQUENCE [LARGE SCALE GENOMIC DNA]</scope>
</reference>
<evidence type="ECO:0000313" key="3">
    <source>
        <dbReference type="Proteomes" id="UP000735302"/>
    </source>
</evidence>
<protein>
    <recommendedName>
        <fullName evidence="1">SEFIR domain-containing protein</fullName>
    </recommendedName>
</protein>